<keyword evidence="5" id="KW-1185">Reference proteome</keyword>
<gene>
    <name evidence="4" type="ORF">OEZ85_006099</name>
</gene>
<feature type="domain" description="PPIase cyclophilin-type" evidence="3">
    <location>
        <begin position="79"/>
        <end position="236"/>
    </location>
</feature>
<protein>
    <recommendedName>
        <fullName evidence="2">Peptidyl-prolyl cis-trans isomerase</fullName>
        <shortName evidence="2">PPIase</shortName>
        <ecNumber evidence="2">5.2.1.8</ecNumber>
    </recommendedName>
</protein>
<evidence type="ECO:0000313" key="5">
    <source>
        <dbReference type="Proteomes" id="UP001244341"/>
    </source>
</evidence>
<dbReference type="InterPro" id="IPR002130">
    <property type="entry name" value="Cyclophilin-type_PPIase_dom"/>
</dbReference>
<dbReference type="PANTHER" id="PTHR11071:SF561">
    <property type="entry name" value="PEPTIDYL-PROLYL CIS-TRANS ISOMERASE D-RELATED"/>
    <property type="match status" value="1"/>
</dbReference>
<dbReference type="PRINTS" id="PR00153">
    <property type="entry name" value="CSAPPISMRASE"/>
</dbReference>
<evidence type="ECO:0000256" key="2">
    <source>
        <dbReference type="RuleBase" id="RU363019"/>
    </source>
</evidence>
<organism evidence="4 5">
    <name type="scientific">Tetradesmus obliquus</name>
    <name type="common">Green alga</name>
    <name type="synonym">Acutodesmus obliquus</name>
    <dbReference type="NCBI Taxonomy" id="3088"/>
    <lineage>
        <taxon>Eukaryota</taxon>
        <taxon>Viridiplantae</taxon>
        <taxon>Chlorophyta</taxon>
        <taxon>core chlorophytes</taxon>
        <taxon>Chlorophyceae</taxon>
        <taxon>CS clade</taxon>
        <taxon>Sphaeropleales</taxon>
        <taxon>Scenedesmaceae</taxon>
        <taxon>Tetradesmus</taxon>
    </lineage>
</organism>
<dbReference type="Gene3D" id="2.40.100.10">
    <property type="entry name" value="Cyclophilin-like"/>
    <property type="match status" value="1"/>
</dbReference>
<evidence type="ECO:0000256" key="1">
    <source>
        <dbReference type="ARBA" id="ARBA00007365"/>
    </source>
</evidence>
<comment type="function">
    <text evidence="2">PPIases accelerate the folding of proteins. It catalyzes the cis-trans isomerization of proline imidic peptide bonds in oligopeptides.</text>
</comment>
<dbReference type="PROSITE" id="PS50072">
    <property type="entry name" value="CSA_PPIASE_2"/>
    <property type="match status" value="1"/>
</dbReference>
<comment type="similarity">
    <text evidence="1 2">Belongs to the cyclophilin-type PPIase family.</text>
</comment>
<evidence type="ECO:0000313" key="4">
    <source>
        <dbReference type="EMBL" id="WIA20264.1"/>
    </source>
</evidence>
<accession>A0ABY8UFV2</accession>
<comment type="catalytic activity">
    <reaction evidence="2">
        <text>[protein]-peptidylproline (omega=180) = [protein]-peptidylproline (omega=0)</text>
        <dbReference type="Rhea" id="RHEA:16237"/>
        <dbReference type="Rhea" id="RHEA-COMP:10747"/>
        <dbReference type="Rhea" id="RHEA-COMP:10748"/>
        <dbReference type="ChEBI" id="CHEBI:83833"/>
        <dbReference type="ChEBI" id="CHEBI:83834"/>
        <dbReference type="EC" id="5.2.1.8"/>
    </reaction>
</comment>
<sequence length="237" mass="25557">MKVFLDIDIGDAAKYQQESAAYQRAVDFMQQCGSQYGLSGNLADLDEEGLQMLREGYSNDPNWNSKGEMSTEQPPPLRAGRIVAELFDKEVPKTVENFRCLCTGEKGLGKSSKKPLHFKGTKFHRIEPGFCCQGGDVVRGDGSGGDSIYGGKFNDEKPGLKLKHDAAGVLSMANSGKNSNSSQFFFTLAAAPQCDGKHVVFGKVLEGLDILQRIDKEAASPNGVPKVDVTIADCGVL</sequence>
<reference evidence="4 5" key="1">
    <citation type="submission" date="2023-05" db="EMBL/GenBank/DDBJ databases">
        <title>A 100% complete, gapless, phased diploid assembly of the Scenedesmus obliquus UTEX 3031 genome.</title>
        <authorList>
            <person name="Biondi T.C."/>
            <person name="Hanschen E.R."/>
            <person name="Kwon T."/>
            <person name="Eng W."/>
            <person name="Kruse C.P.S."/>
            <person name="Koehler S.I."/>
            <person name="Kunde Y."/>
            <person name="Gleasner C.D."/>
            <person name="You Mak K.T."/>
            <person name="Polle J."/>
            <person name="Hovde B.T."/>
            <person name="Starkenburg S.R."/>
        </authorList>
    </citation>
    <scope>NUCLEOTIDE SEQUENCE [LARGE SCALE GENOMIC DNA]</scope>
    <source>
        <strain evidence="4 5">DOE0152z</strain>
    </source>
</reference>
<proteinExistence type="inferred from homology"/>
<evidence type="ECO:0000259" key="3">
    <source>
        <dbReference type="PROSITE" id="PS50072"/>
    </source>
</evidence>
<dbReference type="EMBL" id="CP126218">
    <property type="protein sequence ID" value="WIA20264.1"/>
    <property type="molecule type" value="Genomic_DNA"/>
</dbReference>
<dbReference type="EC" id="5.2.1.8" evidence="2"/>
<name>A0ABY8UFV2_TETOB</name>
<dbReference type="Pfam" id="PF00160">
    <property type="entry name" value="Pro_isomerase"/>
    <property type="match status" value="1"/>
</dbReference>
<keyword evidence="2" id="KW-0413">Isomerase</keyword>
<keyword evidence="2" id="KW-0697">Rotamase</keyword>
<dbReference type="SUPFAM" id="SSF50891">
    <property type="entry name" value="Cyclophilin-like"/>
    <property type="match status" value="1"/>
</dbReference>
<dbReference type="Proteomes" id="UP001244341">
    <property type="component" value="Chromosome 11b"/>
</dbReference>
<dbReference type="InterPro" id="IPR029000">
    <property type="entry name" value="Cyclophilin-like_dom_sf"/>
</dbReference>
<dbReference type="PANTHER" id="PTHR11071">
    <property type="entry name" value="PEPTIDYL-PROLYL CIS-TRANS ISOMERASE"/>
    <property type="match status" value="1"/>
</dbReference>